<dbReference type="Gene3D" id="1.10.10.10">
    <property type="entry name" value="Winged helix-like DNA-binding domain superfamily/Winged helix DNA-binding domain"/>
    <property type="match status" value="1"/>
</dbReference>
<reference evidence="2 3" key="1">
    <citation type="journal article" date="2000" name="Nature">
        <title>The genome sequence of the thermoacidophilic scavenger Thermoplasma acidophilum.</title>
        <authorList>
            <person name="Ruepp A."/>
            <person name="Graml W."/>
            <person name="Santos-Martinez M.L."/>
            <person name="Koretke K.K."/>
            <person name="Volker C."/>
            <person name="Mewes H.W."/>
            <person name="Frishman D."/>
            <person name="Stocker S."/>
            <person name="Lupas A.N."/>
            <person name="Baumeister W."/>
        </authorList>
    </citation>
    <scope>NUCLEOTIDE SEQUENCE [LARGE SCALE GENOMIC DNA]</scope>
    <source>
        <strain evidence="3">ATCC 25905 / DSM 1728 / JCM 9062 / NBRC 15155 / AMRC-C165</strain>
    </source>
</reference>
<organism evidence="2 3">
    <name type="scientific">Thermoplasma acidophilum (strain ATCC 25905 / DSM 1728 / JCM 9062 / NBRC 15155 / AMRC-C165)</name>
    <dbReference type="NCBI Taxonomy" id="273075"/>
    <lineage>
        <taxon>Archaea</taxon>
        <taxon>Methanobacteriati</taxon>
        <taxon>Thermoplasmatota</taxon>
        <taxon>Thermoplasmata</taxon>
        <taxon>Thermoplasmatales</taxon>
        <taxon>Thermoplasmataceae</taxon>
        <taxon>Thermoplasma</taxon>
    </lineage>
</organism>
<dbReference type="SMR" id="Q9HKP7"/>
<dbReference type="Proteomes" id="UP000001024">
    <property type="component" value="Chromosome"/>
</dbReference>
<dbReference type="PIRSF" id="PIRSF012876">
    <property type="entry name" value="Txn_rg_UCP012876"/>
    <property type="match status" value="1"/>
</dbReference>
<dbReference type="InParanoid" id="Q9HKP7"/>
<dbReference type="InterPro" id="IPR036390">
    <property type="entry name" value="WH_DNA-bd_sf"/>
</dbReference>
<feature type="domain" description="HTH marR-type" evidence="1">
    <location>
        <begin position="8"/>
        <end position="54"/>
    </location>
</feature>
<evidence type="ECO:0000313" key="2">
    <source>
        <dbReference type="EMBL" id="CAC11689.1"/>
    </source>
</evidence>
<dbReference type="InterPro" id="IPR000835">
    <property type="entry name" value="HTH_MarR-typ"/>
</dbReference>
<dbReference type="KEGG" id="tac:Ta0549"/>
<dbReference type="GO" id="GO:0003700">
    <property type="term" value="F:DNA-binding transcription factor activity"/>
    <property type="evidence" value="ECO:0007669"/>
    <property type="project" value="InterPro"/>
</dbReference>
<dbReference type="Gene3D" id="3.40.190.10">
    <property type="entry name" value="Periplasmic binding protein-like II"/>
    <property type="match status" value="1"/>
</dbReference>
<dbReference type="SUPFAM" id="SSF46785">
    <property type="entry name" value="Winged helix' DNA-binding domain"/>
    <property type="match status" value="1"/>
</dbReference>
<name>Q9HKP7_THEAC</name>
<dbReference type="STRING" id="273075.gene:9571769"/>
<evidence type="ECO:0000259" key="1">
    <source>
        <dbReference type="Pfam" id="PF01047"/>
    </source>
</evidence>
<dbReference type="InterPro" id="IPR014466">
    <property type="entry name" value="Txn_rg_UCP012876"/>
</dbReference>
<proteinExistence type="predicted"/>
<gene>
    <name evidence="2" type="ordered locus">Ta0549</name>
</gene>
<dbReference type="AlphaFoldDB" id="Q9HKP7"/>
<dbReference type="eggNOG" id="arCOG01804">
    <property type="taxonomic scope" value="Archaea"/>
</dbReference>
<keyword evidence="3" id="KW-1185">Reference proteome</keyword>
<sequence length="327" mass="36750">MMSLREKLIRELRRRGPIGIDQYEIEELMGFSKSTASEALSKLEAEGIIARRQISGRSKRVWLREFIPYRDPEMIRIGCLKSTEYAGFLSAAKDYCENKGIKAVIRFYNDATSILHDLSTGTLEFGLSPIFTETLFALSRHDIVIAGPVASGGSGIFENPASCENIVATSESTSMMLLSREFRRREGDVKITIFSDPIKASDGFRAGDFRYIAIWEPYASVIGANKLYDYSDLMDTFPCCGIAVSSGRSKDADLKSIIDAYRETDVEIRSDVIDMLSKATRCSKRAVMNSLGSYNFKLKYDMQTILRYMDFIGYPASEDAIKKVFLL</sequence>
<evidence type="ECO:0000313" key="3">
    <source>
        <dbReference type="Proteomes" id="UP000001024"/>
    </source>
</evidence>
<dbReference type="InterPro" id="IPR011991">
    <property type="entry name" value="ArsR-like_HTH"/>
</dbReference>
<dbReference type="EnsemblBacteria" id="CAC11689">
    <property type="protein sequence ID" value="CAC11689"/>
    <property type="gene ID" value="CAC11689"/>
</dbReference>
<dbReference type="HOGENOM" id="CLU_053800_0_0_2"/>
<dbReference type="OrthoDB" id="10037at2157"/>
<protein>
    <recommendedName>
        <fullName evidence="1">HTH marR-type domain-containing protein</fullName>
    </recommendedName>
</protein>
<dbReference type="Pfam" id="PF01047">
    <property type="entry name" value="MarR"/>
    <property type="match status" value="1"/>
</dbReference>
<dbReference type="CDD" id="cd00090">
    <property type="entry name" value="HTH_ARSR"/>
    <property type="match status" value="1"/>
</dbReference>
<dbReference type="InterPro" id="IPR036388">
    <property type="entry name" value="WH-like_DNA-bd_sf"/>
</dbReference>
<dbReference type="EMBL" id="AL445064">
    <property type="protein sequence ID" value="CAC11689.1"/>
    <property type="molecule type" value="Genomic_DNA"/>
</dbReference>
<dbReference type="PaxDb" id="273075-Ta0549"/>
<dbReference type="SUPFAM" id="SSF53850">
    <property type="entry name" value="Periplasmic binding protein-like II"/>
    <property type="match status" value="1"/>
</dbReference>
<accession>Q9HKP7</accession>